<dbReference type="EMBL" id="NAQV01000058">
    <property type="protein sequence ID" value="RAN61389.1"/>
    <property type="molecule type" value="Genomic_DNA"/>
</dbReference>
<proteinExistence type="predicted"/>
<comment type="caution">
    <text evidence="1">The sequence shown here is derived from an EMBL/GenBank/DDBJ whole genome shotgun (WGS) entry which is preliminary data.</text>
</comment>
<gene>
    <name evidence="1" type="ORF">B8A44_09515</name>
</gene>
<dbReference type="RefSeq" id="WP_112790591.1">
    <property type="nucleotide sequence ID" value="NZ_NAQV01000058.1"/>
</dbReference>
<dbReference type="AlphaFoldDB" id="A0A328KL18"/>
<evidence type="ECO:0000313" key="2">
    <source>
        <dbReference type="Proteomes" id="UP000249099"/>
    </source>
</evidence>
<accession>A0A328KL18</accession>
<name>A0A328KL18_9LACT</name>
<organism evidence="1 2">
    <name type="scientific">Dolosigranulum pigrum</name>
    <dbReference type="NCBI Taxonomy" id="29394"/>
    <lineage>
        <taxon>Bacteria</taxon>
        <taxon>Bacillati</taxon>
        <taxon>Bacillota</taxon>
        <taxon>Bacilli</taxon>
        <taxon>Lactobacillales</taxon>
        <taxon>Carnobacteriaceae</taxon>
        <taxon>Dolosigranulum</taxon>
    </lineage>
</organism>
<dbReference type="Proteomes" id="UP000249099">
    <property type="component" value="Unassembled WGS sequence"/>
</dbReference>
<sequence length="80" mass="9490">MNLLDLLVELKEYEVTKKNGYYEIHDKVNLSLLMSDPADDKPEYIFEEKYGEPLIDPASFHNLEEIYKTIREHAKQSEKE</sequence>
<evidence type="ECO:0000313" key="1">
    <source>
        <dbReference type="EMBL" id="RAN61389.1"/>
    </source>
</evidence>
<protein>
    <submittedName>
        <fullName evidence="1">Uncharacterized protein</fullName>
    </submittedName>
</protein>
<reference evidence="1 2" key="1">
    <citation type="submission" date="2017-03" db="EMBL/GenBank/DDBJ databases">
        <title>wgs assembly of Dolosigranulum pigrum KPL CDC strains.</title>
        <authorList>
            <person name="Brugger S.D."/>
            <person name="Pettigrew M."/>
            <person name="Kong Y."/>
            <person name="Lemon K.P."/>
        </authorList>
    </citation>
    <scope>NUCLEOTIDE SEQUENCE [LARGE SCALE GENOMIC DNA]</scope>
    <source>
        <strain evidence="1 2">KPL1931_CDC4294-98</strain>
    </source>
</reference>